<evidence type="ECO:0000313" key="2">
    <source>
        <dbReference type="Proteomes" id="UP000789525"/>
    </source>
</evidence>
<evidence type="ECO:0000313" key="1">
    <source>
        <dbReference type="EMBL" id="CAG8523362.1"/>
    </source>
</evidence>
<reference evidence="1" key="1">
    <citation type="submission" date="2021-06" db="EMBL/GenBank/DDBJ databases">
        <authorList>
            <person name="Kallberg Y."/>
            <person name="Tangrot J."/>
            <person name="Rosling A."/>
        </authorList>
    </citation>
    <scope>NUCLEOTIDE SEQUENCE</scope>
    <source>
        <strain evidence="1">CL356</strain>
    </source>
</reference>
<name>A0ACA9LCP6_9GLOM</name>
<feature type="non-terminal residue" evidence="1">
    <location>
        <position position="1248"/>
    </location>
</feature>
<protein>
    <submittedName>
        <fullName evidence="1">15190_t:CDS:1</fullName>
    </submittedName>
</protein>
<comment type="caution">
    <text evidence="1">The sequence shown here is derived from an EMBL/GenBank/DDBJ whole genome shotgun (WGS) entry which is preliminary data.</text>
</comment>
<proteinExistence type="predicted"/>
<sequence length="1248" mass="139375">MLFIRRAPVGNLPDTSPLAYLLCPLRRDKSPSVEARFHVQSAGESSSPSCTTLSLTLGSARPADRRLKIKCECHFQATSHSYPLTILYSDEGKSPAIGDRTSYSKPNSYTPLLAVPRCAQTAVSSVKEAGVAPQSRGVRELEKGLEDERASHSLEPHPLLNDSLLSIAAPPTQEDHNAEAENGPISTFGTLMITDSDEEAADFQPSVEQEVEESILDLCNNFPFGTVQGLDAIKDKLYNYLPQEESEAMFLVERFFQDVGWLYNFVPKKGLDEMVRILYDPSAPALPAHRQLARAALGAESVFGTTATLATVQALCLLSMWYQLLDDQRDPAKSWGCLGLTFKVAQSIGLHRDGRTWGMSEEDIMDRRRVFWELQALDVWQALGYGRPPSMMRPHFDTPQPFDTEESLGHPPHFHRWKHHYTSEGIMNILDQVLITNSNTIPPHSIVLKLDTKIRSCTIPAKIQLKDAGARSQADDMLLLQHFTSMAEAKWYLQQLSKESALMYLHRGFFARAVRYYCLTEESILTFVKVFDPPHDPLRHKFAHSVLAVPNSQVVQRAGILLSPYLESSIRFVLYHLPRSLVTLGGLVTMAPGCNLADQALREFDGAIETLNRGTPALQKLQVKAHQSHQLYRAGQWNPEVTKGPPPPEMPGLGTAMLPLANKPTQSPSPPKDKESPQSPASMGKGPEPSSRGIKEAHLRTPSERWTISSAESQDFNMPISPQDLIAQQSLNTMASFASNPDTGRPCSRAQSFDDFLRLHRFQDQGMPSQAMSAPTVVSNLPQSSQQLLPTGIQSVTDLVVDPWATTENAHPASLQPSFHGDNFYYNQVMESSSGPDNFSYDPRDQNPVYDIMSDNDMSWQMFMNGLDMETAKDEERLPDPFEVGDDEELSDEEITPAAVPPVNREVEAAQRPPLVERQSDTPSNLYHNVPPIRPIGATPSPPPKDDTPRYLIGGVPTLLYPNLFLPIPDSDLNTLIVGISIGYRLRITVHQMTNSWRATAKLARHMLLSTSPTEVGKILDLWSLRLNSLARLRLYNQASAECTALFHAMSAINPLESREHLLRELLPLDLELCRARLRYWANDHTKYVDELMQILRRCKAQAQRYNHQDEERTRKWLDRAARVSVVLASQLVEMKSIVSSAPPELRSTLAMIYLQIGDFTSASHHFDLLEKDEKVDIELKRSVDILRQAFLGEWGNAIELLQARQESPEGEENPIQRITGIAILEDAFKTAPSIAVVAEALIFNLGL</sequence>
<dbReference type="Proteomes" id="UP000789525">
    <property type="component" value="Unassembled WGS sequence"/>
</dbReference>
<accession>A0ACA9LCP6</accession>
<organism evidence="1 2">
    <name type="scientific">Acaulospora colombiana</name>
    <dbReference type="NCBI Taxonomy" id="27376"/>
    <lineage>
        <taxon>Eukaryota</taxon>
        <taxon>Fungi</taxon>
        <taxon>Fungi incertae sedis</taxon>
        <taxon>Mucoromycota</taxon>
        <taxon>Glomeromycotina</taxon>
        <taxon>Glomeromycetes</taxon>
        <taxon>Diversisporales</taxon>
        <taxon>Acaulosporaceae</taxon>
        <taxon>Acaulospora</taxon>
    </lineage>
</organism>
<dbReference type="EMBL" id="CAJVPT010005745">
    <property type="protein sequence ID" value="CAG8523362.1"/>
    <property type="molecule type" value="Genomic_DNA"/>
</dbReference>
<gene>
    <name evidence="1" type="ORF">ACOLOM_LOCUS3756</name>
</gene>
<keyword evidence="2" id="KW-1185">Reference proteome</keyword>